<name>A0A1W2BFH1_9SPHI</name>
<evidence type="ECO:0000313" key="3">
    <source>
        <dbReference type="Proteomes" id="UP000192678"/>
    </source>
</evidence>
<dbReference type="RefSeq" id="WP_084288295.1">
    <property type="nucleotide sequence ID" value="NZ_FWYB01000002.1"/>
</dbReference>
<sequence length="373" mass="42901">MEQELDIKQQLGEWLSTPEKVSRKDAPMLKDLALLYPYFQPLHLLLAKATLQEPGQNEKLATAALYTNGQVLHQLLHGDEDRIQTDFNVIYAATDQSNSQPEPIEVSTINEVPSEPADAPNNIDEQEVFEEISEINIKDYKSSESPAKPEDDLVIENIVASDFFAFQESFIAETVIPDQEQPDFKASLLQNAPKPEEPVVISKYDDDQLPYTFLWWLAKTRKEHQQIFQPYASPRKSNQNDEHKAASVQRPNELQQQYVEHIFHLQSPFDAEGEEGYNTDNFRSTSKGNEIIESFIKNDPQISPPKPEQIDNENKAKKSAEDHNDLVSETLAKIYIEQMLYDKAIETYEKLSLKFPEKRRYFADLIQSIEKKI</sequence>
<dbReference type="OrthoDB" id="594666at2"/>
<dbReference type="EMBL" id="FWYB01000002">
    <property type="protein sequence ID" value="SMC71480.1"/>
    <property type="molecule type" value="Genomic_DNA"/>
</dbReference>
<proteinExistence type="predicted"/>
<reference evidence="2 3" key="1">
    <citation type="submission" date="2017-04" db="EMBL/GenBank/DDBJ databases">
        <authorList>
            <person name="Afonso C.L."/>
            <person name="Miller P.J."/>
            <person name="Scott M.A."/>
            <person name="Spackman E."/>
            <person name="Goraichik I."/>
            <person name="Dimitrov K.M."/>
            <person name="Suarez D.L."/>
            <person name="Swayne D.E."/>
        </authorList>
    </citation>
    <scope>NUCLEOTIDE SEQUENCE [LARGE SCALE GENOMIC DNA]</scope>
    <source>
        <strain evidence="2 3">DSM 19625</strain>
    </source>
</reference>
<keyword evidence="3" id="KW-1185">Reference proteome</keyword>
<dbReference type="AlphaFoldDB" id="A0A1W2BFH1"/>
<evidence type="ECO:0000256" key="1">
    <source>
        <dbReference type="SAM" id="MobiDB-lite"/>
    </source>
</evidence>
<feature type="compositionally biased region" description="Basic and acidic residues" evidence="1">
    <location>
        <begin position="308"/>
        <end position="323"/>
    </location>
</feature>
<accession>A0A1W2BFH1</accession>
<feature type="region of interest" description="Disordered" evidence="1">
    <location>
        <begin position="297"/>
        <end position="323"/>
    </location>
</feature>
<gene>
    <name evidence="2" type="ORF">SAMN04488101_102414</name>
</gene>
<dbReference type="STRING" id="475255.SAMN04488101_102414"/>
<protein>
    <recommendedName>
        <fullName evidence="4">Tetratricopeptide repeat-containing protein</fullName>
    </recommendedName>
</protein>
<evidence type="ECO:0000313" key="2">
    <source>
        <dbReference type="EMBL" id="SMC71480.1"/>
    </source>
</evidence>
<dbReference type="Proteomes" id="UP000192678">
    <property type="component" value="Unassembled WGS sequence"/>
</dbReference>
<organism evidence="2 3">
    <name type="scientific">Pedobacter nyackensis</name>
    <dbReference type="NCBI Taxonomy" id="475255"/>
    <lineage>
        <taxon>Bacteria</taxon>
        <taxon>Pseudomonadati</taxon>
        <taxon>Bacteroidota</taxon>
        <taxon>Sphingobacteriia</taxon>
        <taxon>Sphingobacteriales</taxon>
        <taxon>Sphingobacteriaceae</taxon>
        <taxon>Pedobacter</taxon>
    </lineage>
</organism>
<evidence type="ECO:0008006" key="4">
    <source>
        <dbReference type="Google" id="ProtNLM"/>
    </source>
</evidence>